<gene>
    <name evidence="8" type="ORF">LANO_0D11100G</name>
</gene>
<organism evidence="8 9">
    <name type="scientific">Lachancea nothofagi CBS 11611</name>
    <dbReference type="NCBI Taxonomy" id="1266666"/>
    <lineage>
        <taxon>Eukaryota</taxon>
        <taxon>Fungi</taxon>
        <taxon>Dikarya</taxon>
        <taxon>Ascomycota</taxon>
        <taxon>Saccharomycotina</taxon>
        <taxon>Saccharomycetes</taxon>
        <taxon>Saccharomycetales</taxon>
        <taxon>Saccharomycetaceae</taxon>
        <taxon>Lachancea</taxon>
    </lineage>
</organism>
<evidence type="ECO:0000256" key="5">
    <source>
        <dbReference type="PIRSR" id="PIRSR001221-1"/>
    </source>
</evidence>
<comment type="similarity">
    <text evidence="2">Belongs to the amidase family.</text>
</comment>
<dbReference type="AlphaFoldDB" id="A0A1G4JLF1"/>
<evidence type="ECO:0000256" key="3">
    <source>
        <dbReference type="ARBA" id="ARBA00012922"/>
    </source>
</evidence>
<evidence type="ECO:0000256" key="1">
    <source>
        <dbReference type="ARBA" id="ARBA00001311"/>
    </source>
</evidence>
<evidence type="ECO:0000313" key="9">
    <source>
        <dbReference type="Proteomes" id="UP000189911"/>
    </source>
</evidence>
<feature type="active site" description="Charge relay system" evidence="5">
    <location>
        <position position="132"/>
    </location>
</feature>
<dbReference type="GO" id="GO:0004040">
    <property type="term" value="F:amidase activity"/>
    <property type="evidence" value="ECO:0007669"/>
    <property type="project" value="UniProtKB-EC"/>
</dbReference>
<evidence type="ECO:0000259" key="7">
    <source>
        <dbReference type="Pfam" id="PF01425"/>
    </source>
</evidence>
<dbReference type="Proteomes" id="UP000189911">
    <property type="component" value="Chromosome D"/>
</dbReference>
<dbReference type="InterPro" id="IPR036928">
    <property type="entry name" value="AS_sf"/>
</dbReference>
<accession>A0A1G4JLF1</accession>
<reference evidence="9" key="1">
    <citation type="submission" date="2016-03" db="EMBL/GenBank/DDBJ databases">
        <authorList>
            <person name="Devillers Hugo."/>
        </authorList>
    </citation>
    <scope>NUCLEOTIDE SEQUENCE [LARGE SCALE GENOMIC DNA]</scope>
</reference>
<dbReference type="PANTHER" id="PTHR46072">
    <property type="entry name" value="AMIDASE-RELATED-RELATED"/>
    <property type="match status" value="1"/>
</dbReference>
<sequence length="553" mass="60895">MTTWEQIAAAKRAQTLSQIPKGWVEPNLIQNMNKDGYVSACGYLDTVLPEHEVSITNLTATELAGKIASREMTSYDVCYAFCHRAALAHQILNCCIEIFFEQALEKARELDSYFAATGKLLGPLHGVPFSLKDQVNLIGLETTIGYISRVGQKSDKMSLLAKVLQDQGAVFFLKTTVPTAMLASETVSSLHGRTLNAINIAFSSGGSSGGEGSLIGAKASPLGVGTDIGGSIRIPAAFQGLYGLRPSHGRIPYMDVTNSYEGQELIPSVIGPLSSSLKDLELFTKLVVDSETWNYDPQVVPVPWRDSSEVTKRKLRIGLMTWDGLVMPHPPVLRALRETCHALTSRGHEIVKWSFPDNEKLVDVGEKVYGADFYAEVEQILEKTGEPISDYMNIARNVSRGKGHSGNALDVNQWWEVSQEIRHLKQKFLKYWKNTENVTSDGKPIDAILCPVWPSAGFHDGKVDFGCENYTVPFNVLDYSCVVFPVTQVNVEIDSVESGHLPSLPDDQKMHGYYEAQDFDKIPVCLQVVCKRLEEEKVLAIASVIESCLAATT</sequence>
<dbReference type="InterPro" id="IPR020556">
    <property type="entry name" value="Amidase_CS"/>
</dbReference>
<feature type="domain" description="Amidase" evidence="7">
    <location>
        <begin position="78"/>
        <end position="539"/>
    </location>
</feature>
<evidence type="ECO:0000256" key="6">
    <source>
        <dbReference type="PIRSR" id="PIRSR001221-2"/>
    </source>
</evidence>
<evidence type="ECO:0000256" key="2">
    <source>
        <dbReference type="ARBA" id="ARBA00009199"/>
    </source>
</evidence>
<dbReference type="PROSITE" id="PS00571">
    <property type="entry name" value="AMIDASES"/>
    <property type="match status" value="1"/>
</dbReference>
<dbReference type="OrthoDB" id="6428749at2759"/>
<dbReference type="PANTHER" id="PTHR46072:SF11">
    <property type="entry name" value="AMIDASE-RELATED"/>
    <property type="match status" value="1"/>
</dbReference>
<dbReference type="InterPro" id="IPR023631">
    <property type="entry name" value="Amidase_dom"/>
</dbReference>
<protein>
    <recommendedName>
        <fullName evidence="3">amidase</fullName>
        <ecNumber evidence="3">3.5.1.4</ecNumber>
    </recommendedName>
</protein>
<evidence type="ECO:0000256" key="4">
    <source>
        <dbReference type="ARBA" id="ARBA00022801"/>
    </source>
</evidence>
<name>A0A1G4JLF1_9SACH</name>
<dbReference type="SUPFAM" id="SSF75304">
    <property type="entry name" value="Amidase signature (AS) enzymes"/>
    <property type="match status" value="1"/>
</dbReference>
<feature type="binding site" evidence="6">
    <location>
        <position position="181"/>
    </location>
    <ligand>
        <name>substrate</name>
    </ligand>
</feature>
<dbReference type="EC" id="3.5.1.4" evidence="3"/>
<feature type="active site" description="Charge relay system" evidence="5">
    <location>
        <position position="207"/>
    </location>
</feature>
<feature type="binding site" evidence="6">
    <location>
        <begin position="228"/>
        <end position="231"/>
    </location>
    <ligand>
        <name>substrate</name>
    </ligand>
</feature>
<proteinExistence type="inferred from homology"/>
<keyword evidence="4" id="KW-0378">Hydrolase</keyword>
<dbReference type="EMBL" id="LT598448">
    <property type="protein sequence ID" value="SCU91223.1"/>
    <property type="molecule type" value="Genomic_DNA"/>
</dbReference>
<feature type="binding site" evidence="6">
    <location>
        <position position="207"/>
    </location>
    <ligand>
        <name>substrate</name>
    </ligand>
</feature>
<dbReference type="Gene3D" id="3.90.1300.10">
    <property type="entry name" value="Amidase signature (AS) domain"/>
    <property type="match status" value="1"/>
</dbReference>
<keyword evidence="9" id="KW-1185">Reference proteome</keyword>
<dbReference type="Pfam" id="PF01425">
    <property type="entry name" value="Amidase"/>
    <property type="match status" value="1"/>
</dbReference>
<feature type="active site" description="Acyl-ester intermediate" evidence="5">
    <location>
        <position position="231"/>
    </location>
</feature>
<evidence type="ECO:0000313" key="8">
    <source>
        <dbReference type="EMBL" id="SCU91223.1"/>
    </source>
</evidence>
<dbReference type="PIRSF" id="PIRSF001221">
    <property type="entry name" value="Amidase_fungi"/>
    <property type="match status" value="1"/>
</dbReference>
<comment type="catalytic activity">
    <reaction evidence="1">
        <text>a monocarboxylic acid amide + H2O = a monocarboxylate + NH4(+)</text>
        <dbReference type="Rhea" id="RHEA:12020"/>
        <dbReference type="ChEBI" id="CHEBI:15377"/>
        <dbReference type="ChEBI" id="CHEBI:28938"/>
        <dbReference type="ChEBI" id="CHEBI:35757"/>
        <dbReference type="ChEBI" id="CHEBI:83628"/>
        <dbReference type="EC" id="3.5.1.4"/>
    </reaction>
</comment>